<evidence type="ECO:0000313" key="9">
    <source>
        <dbReference type="EMBL" id="MDR7378715.1"/>
    </source>
</evidence>
<organism evidence="9 10">
    <name type="scientific">Rhodoferax ferrireducens</name>
    <dbReference type="NCBI Taxonomy" id="192843"/>
    <lineage>
        <taxon>Bacteria</taxon>
        <taxon>Pseudomonadati</taxon>
        <taxon>Pseudomonadota</taxon>
        <taxon>Betaproteobacteria</taxon>
        <taxon>Burkholderiales</taxon>
        <taxon>Comamonadaceae</taxon>
        <taxon>Rhodoferax</taxon>
    </lineage>
</organism>
<dbReference type="InterPro" id="IPR046357">
    <property type="entry name" value="PPIase_dom_sf"/>
</dbReference>
<dbReference type="Pfam" id="PF00639">
    <property type="entry name" value="Rotamase"/>
    <property type="match status" value="2"/>
</dbReference>
<dbReference type="EC" id="5.2.1.8" evidence="7"/>
<feature type="domain" description="PpiC" evidence="8">
    <location>
        <begin position="204"/>
        <end position="305"/>
    </location>
</feature>
<protein>
    <recommendedName>
        <fullName evidence="7">Chaperone SurA</fullName>
    </recommendedName>
    <alternativeName>
        <fullName evidence="7">Peptidyl-prolyl cis-trans isomerase SurA</fullName>
        <shortName evidence="7">PPIase SurA</shortName>
        <ecNumber evidence="7">5.2.1.8</ecNumber>
    </alternativeName>
    <alternativeName>
        <fullName evidence="7">Rotamase SurA</fullName>
    </alternativeName>
</protein>
<evidence type="ECO:0000256" key="3">
    <source>
        <dbReference type="ARBA" id="ARBA00022764"/>
    </source>
</evidence>
<gene>
    <name evidence="7" type="primary">surA</name>
    <name evidence="9" type="ORF">J2X19_003409</name>
</gene>
<reference evidence="9 10" key="1">
    <citation type="submission" date="2023-07" db="EMBL/GenBank/DDBJ databases">
        <title>Sorghum-associated microbial communities from plants grown in Nebraska, USA.</title>
        <authorList>
            <person name="Schachtman D."/>
        </authorList>
    </citation>
    <scope>NUCLEOTIDE SEQUENCE [LARGE SCALE GENOMIC DNA]</scope>
    <source>
        <strain evidence="9 10">BE313</strain>
    </source>
</reference>
<dbReference type="PROSITE" id="PS01096">
    <property type="entry name" value="PPIC_PPIASE_1"/>
    <property type="match status" value="1"/>
</dbReference>
<accession>A0ABU2CBJ1</accession>
<sequence length="462" mass="50684" precursor="true">MSPTRTMSHRISRMTLLGLAALTALTVSAQGLRPTSPSGTGLAGMGAPRAADPQRQADFIVAVVNSEPITNNEVRTRVLRAMQQMAQQGNPSTDTGAVARQVLERLIIEKAQLQLARESGIKVDDATVDGAELNVARQNQMDVPELRKRMAQDGMVPAQFREELRNQLLITRLRDREIDARQRISDSDVDQYLRDQQANTDMSALELNLGMVLVAVPENATPAQVATLQAKAESVRAKAVAGADFAALAREQSDAPDRSNGGTLGLRSADRYPELFVDGTRGLEVGGISAVLRSGAGFHVLKVLDKRQGGVATTVQQQHARHILLRTGPRLTEAAAVERLADFKRRIQNKQADFAQLAKENSVDGSASQGGDLGWSSPGQFVPEFEEVLNNLEPGQIADPLVSRFGVHLVQLLERREATLTERERREIARGIVREKKLDEAYARWIQDLRSRAYVEFREAPQ</sequence>
<dbReference type="SUPFAM" id="SSF109998">
    <property type="entry name" value="Triger factor/SurA peptide-binding domain-like"/>
    <property type="match status" value="1"/>
</dbReference>
<evidence type="ECO:0000256" key="2">
    <source>
        <dbReference type="ARBA" id="ARBA00022737"/>
    </source>
</evidence>
<keyword evidence="4 7" id="KW-0697">Rotamase</keyword>
<evidence type="ECO:0000313" key="10">
    <source>
        <dbReference type="Proteomes" id="UP001180487"/>
    </source>
</evidence>
<evidence type="ECO:0000259" key="8">
    <source>
        <dbReference type="PROSITE" id="PS50198"/>
    </source>
</evidence>
<dbReference type="PANTHER" id="PTHR47637:SF1">
    <property type="entry name" value="CHAPERONE SURA"/>
    <property type="match status" value="1"/>
</dbReference>
<dbReference type="RefSeq" id="WP_405048676.1">
    <property type="nucleotide sequence ID" value="NZ_JAVDXT010000003.1"/>
</dbReference>
<keyword evidence="2 7" id="KW-0677">Repeat</keyword>
<dbReference type="SUPFAM" id="SSF54534">
    <property type="entry name" value="FKBP-like"/>
    <property type="match status" value="2"/>
</dbReference>
<comment type="domain">
    <text evidence="7">The PPIase activity resides only in the second parvulin domain. The N-terminal region and the C-terminal tail are necessary and sufficient for the chaperone activity of SurA. The PPIase activity is dispensable for SurA to function as a chaperone. The N-terminal region and the C-terminal tail are also required for porin recognition.</text>
</comment>
<dbReference type="Proteomes" id="UP001180487">
    <property type="component" value="Unassembled WGS sequence"/>
</dbReference>
<evidence type="ECO:0000256" key="6">
    <source>
        <dbReference type="ARBA" id="ARBA00023235"/>
    </source>
</evidence>
<comment type="caution">
    <text evidence="9">The sequence shown here is derived from an EMBL/GenBank/DDBJ whole genome shotgun (WGS) entry which is preliminary data.</text>
</comment>
<feature type="signal peptide" evidence="7">
    <location>
        <begin position="1"/>
        <end position="29"/>
    </location>
</feature>
<dbReference type="InterPro" id="IPR027304">
    <property type="entry name" value="Trigger_fact/SurA_dom_sf"/>
</dbReference>
<comment type="function">
    <text evidence="7">Chaperone involved in the correct folding and assembly of outer membrane proteins. Recognizes specific patterns of aromatic residues and the orientation of their side chains, which are found more frequently in integral outer membrane proteins. May act in both early periplasmic and late outer membrane-associated steps of protein maturation.</text>
</comment>
<dbReference type="InterPro" id="IPR000297">
    <property type="entry name" value="PPIase_PpiC"/>
</dbReference>
<keyword evidence="6 7" id="KW-0413">Isomerase</keyword>
<dbReference type="GO" id="GO:0003755">
    <property type="term" value="F:peptidyl-prolyl cis-trans isomerase activity"/>
    <property type="evidence" value="ECO:0007669"/>
    <property type="project" value="UniProtKB-EC"/>
</dbReference>
<dbReference type="PROSITE" id="PS50198">
    <property type="entry name" value="PPIC_PPIASE_2"/>
    <property type="match status" value="2"/>
</dbReference>
<proteinExistence type="inferred from homology"/>
<dbReference type="Pfam" id="PF09312">
    <property type="entry name" value="SurA_N"/>
    <property type="match status" value="1"/>
</dbReference>
<keyword evidence="3 7" id="KW-0574">Periplasm</keyword>
<dbReference type="Gene3D" id="1.10.4030.10">
    <property type="entry name" value="Porin chaperone SurA, peptide-binding domain"/>
    <property type="match status" value="1"/>
</dbReference>
<evidence type="ECO:0000256" key="7">
    <source>
        <dbReference type="HAMAP-Rule" id="MF_01183"/>
    </source>
</evidence>
<dbReference type="PANTHER" id="PTHR47637">
    <property type="entry name" value="CHAPERONE SURA"/>
    <property type="match status" value="1"/>
</dbReference>
<comment type="subcellular location">
    <subcellularLocation>
        <location evidence="7">Periplasm</location>
    </subcellularLocation>
    <text evidence="7">Is capable of associating with the outer membrane.</text>
</comment>
<evidence type="ECO:0000256" key="4">
    <source>
        <dbReference type="ARBA" id="ARBA00023110"/>
    </source>
</evidence>
<keyword evidence="5 7" id="KW-0143">Chaperone</keyword>
<comment type="catalytic activity">
    <reaction evidence="7">
        <text>[protein]-peptidylproline (omega=180) = [protein]-peptidylproline (omega=0)</text>
        <dbReference type="Rhea" id="RHEA:16237"/>
        <dbReference type="Rhea" id="RHEA-COMP:10747"/>
        <dbReference type="Rhea" id="RHEA-COMP:10748"/>
        <dbReference type="ChEBI" id="CHEBI:83833"/>
        <dbReference type="ChEBI" id="CHEBI:83834"/>
        <dbReference type="EC" id="5.2.1.8"/>
    </reaction>
</comment>
<evidence type="ECO:0000256" key="1">
    <source>
        <dbReference type="ARBA" id="ARBA00022729"/>
    </source>
</evidence>
<dbReference type="InterPro" id="IPR015391">
    <property type="entry name" value="SurA_N"/>
</dbReference>
<dbReference type="InterPro" id="IPR050280">
    <property type="entry name" value="OMP_Chaperone_SurA"/>
</dbReference>
<dbReference type="Gene3D" id="3.10.50.40">
    <property type="match status" value="2"/>
</dbReference>
<dbReference type="InterPro" id="IPR023058">
    <property type="entry name" value="PPIase_PpiC_CS"/>
</dbReference>
<keyword evidence="1 7" id="KW-0732">Signal</keyword>
<feature type="domain" description="PpiC" evidence="8">
    <location>
        <begin position="315"/>
        <end position="414"/>
    </location>
</feature>
<dbReference type="HAMAP" id="MF_01183">
    <property type="entry name" value="Chaperone_SurA"/>
    <property type="match status" value="1"/>
</dbReference>
<keyword evidence="10" id="KW-1185">Reference proteome</keyword>
<dbReference type="EMBL" id="JAVDXT010000003">
    <property type="protein sequence ID" value="MDR7378715.1"/>
    <property type="molecule type" value="Genomic_DNA"/>
</dbReference>
<feature type="chain" id="PRO_5044931109" description="Chaperone SurA" evidence="7">
    <location>
        <begin position="30"/>
        <end position="462"/>
    </location>
</feature>
<evidence type="ECO:0000256" key="5">
    <source>
        <dbReference type="ARBA" id="ARBA00023186"/>
    </source>
</evidence>
<name>A0ABU2CBJ1_9BURK</name>
<dbReference type="InterPro" id="IPR023034">
    <property type="entry name" value="PPIase_SurA"/>
</dbReference>